<sequence length="168" mass="19961">MSDSGTFEELLVAHQGFIRGMVISLGVLRHDADDLVQQVNVKLFNMQEQYEQGTNFKAWVASVCRFTCLSYFRDKQRRPHLDMSEQALDALQETYIQHYEQMDQRYELLEICLQSMPQKDRDVLREFYKRGESIKEIAEQLKKSAVAMRKYISRLRKSLKECIERRLK</sequence>
<dbReference type="Proteomes" id="UP000184510">
    <property type="component" value="Unassembled WGS sequence"/>
</dbReference>
<evidence type="ECO:0000256" key="2">
    <source>
        <dbReference type="ARBA" id="ARBA00023015"/>
    </source>
</evidence>
<dbReference type="Gene3D" id="1.10.10.10">
    <property type="entry name" value="Winged helix-like DNA-binding domain superfamily/Winged helix DNA-binding domain"/>
    <property type="match status" value="1"/>
</dbReference>
<evidence type="ECO:0000256" key="4">
    <source>
        <dbReference type="ARBA" id="ARBA00023163"/>
    </source>
</evidence>
<dbReference type="Gene3D" id="1.10.1740.10">
    <property type="match status" value="1"/>
</dbReference>
<reference evidence="7 8" key="1">
    <citation type="submission" date="2016-11" db="EMBL/GenBank/DDBJ databases">
        <authorList>
            <person name="Jaros S."/>
            <person name="Januszkiewicz K."/>
            <person name="Wedrychowicz H."/>
        </authorList>
    </citation>
    <scope>NUCLEOTIDE SEQUENCE [LARGE SCALE GENOMIC DNA]</scope>
    <source>
        <strain evidence="7 8">DSM 18772</strain>
    </source>
</reference>
<keyword evidence="4" id="KW-0804">Transcription</keyword>
<evidence type="ECO:0000256" key="3">
    <source>
        <dbReference type="ARBA" id="ARBA00023082"/>
    </source>
</evidence>
<dbReference type="InterPro" id="IPR013325">
    <property type="entry name" value="RNA_pol_sigma_r2"/>
</dbReference>
<keyword evidence="8" id="KW-1185">Reference proteome</keyword>
<evidence type="ECO:0000259" key="5">
    <source>
        <dbReference type="Pfam" id="PF04542"/>
    </source>
</evidence>
<dbReference type="NCBIfam" id="TIGR02937">
    <property type="entry name" value="sigma70-ECF"/>
    <property type="match status" value="1"/>
</dbReference>
<dbReference type="GO" id="GO:0006352">
    <property type="term" value="P:DNA-templated transcription initiation"/>
    <property type="evidence" value="ECO:0007669"/>
    <property type="project" value="InterPro"/>
</dbReference>
<dbReference type="InterPro" id="IPR036388">
    <property type="entry name" value="WH-like_DNA-bd_sf"/>
</dbReference>
<evidence type="ECO:0000313" key="7">
    <source>
        <dbReference type="EMBL" id="SHJ70678.1"/>
    </source>
</evidence>
<feature type="domain" description="RNA polymerase sigma-70 region 2" evidence="5">
    <location>
        <begin position="13"/>
        <end position="78"/>
    </location>
</feature>
<keyword evidence="2" id="KW-0805">Transcription regulation</keyword>
<dbReference type="PANTHER" id="PTHR43133:SF51">
    <property type="entry name" value="RNA POLYMERASE SIGMA FACTOR"/>
    <property type="match status" value="1"/>
</dbReference>
<dbReference type="InterPro" id="IPR014331">
    <property type="entry name" value="RNA_pol_sigma70_ECF_RHOBA"/>
</dbReference>
<dbReference type="Pfam" id="PF08281">
    <property type="entry name" value="Sigma70_r4_2"/>
    <property type="match status" value="1"/>
</dbReference>
<proteinExistence type="inferred from homology"/>
<organism evidence="7 8">
    <name type="scientific">Rubritalea squalenifaciens DSM 18772</name>
    <dbReference type="NCBI Taxonomy" id="1123071"/>
    <lineage>
        <taxon>Bacteria</taxon>
        <taxon>Pseudomonadati</taxon>
        <taxon>Verrucomicrobiota</taxon>
        <taxon>Verrucomicrobiia</taxon>
        <taxon>Verrucomicrobiales</taxon>
        <taxon>Rubritaleaceae</taxon>
        <taxon>Rubritalea</taxon>
    </lineage>
</organism>
<evidence type="ECO:0000313" key="8">
    <source>
        <dbReference type="Proteomes" id="UP000184510"/>
    </source>
</evidence>
<name>A0A1M6LHP4_9BACT</name>
<evidence type="ECO:0000256" key="1">
    <source>
        <dbReference type="ARBA" id="ARBA00010641"/>
    </source>
</evidence>
<dbReference type="PANTHER" id="PTHR43133">
    <property type="entry name" value="RNA POLYMERASE ECF-TYPE SIGMA FACTO"/>
    <property type="match status" value="1"/>
</dbReference>
<dbReference type="InParanoid" id="A0A1M6LHP4"/>
<dbReference type="GO" id="GO:0003677">
    <property type="term" value="F:DNA binding"/>
    <property type="evidence" value="ECO:0007669"/>
    <property type="project" value="InterPro"/>
</dbReference>
<dbReference type="AlphaFoldDB" id="A0A1M6LHP4"/>
<dbReference type="InterPro" id="IPR013324">
    <property type="entry name" value="RNA_pol_sigma_r3/r4-like"/>
</dbReference>
<dbReference type="InterPro" id="IPR013249">
    <property type="entry name" value="RNA_pol_sigma70_r4_t2"/>
</dbReference>
<protein>
    <submittedName>
        <fullName evidence="7">RNA polymerase sigma-70 factor, Rhodopirellula/Verrucomicrobium family</fullName>
    </submittedName>
</protein>
<dbReference type="SUPFAM" id="SSF88659">
    <property type="entry name" value="Sigma3 and sigma4 domains of RNA polymerase sigma factors"/>
    <property type="match status" value="1"/>
</dbReference>
<gene>
    <name evidence="7" type="ORF">SAMN02745181_2398</name>
</gene>
<evidence type="ECO:0000259" key="6">
    <source>
        <dbReference type="Pfam" id="PF08281"/>
    </source>
</evidence>
<feature type="domain" description="RNA polymerase sigma factor 70 region 4 type 2" evidence="6">
    <location>
        <begin position="109"/>
        <end position="159"/>
    </location>
</feature>
<dbReference type="SUPFAM" id="SSF88946">
    <property type="entry name" value="Sigma2 domain of RNA polymerase sigma factors"/>
    <property type="match status" value="1"/>
</dbReference>
<dbReference type="Pfam" id="PF04542">
    <property type="entry name" value="Sigma70_r2"/>
    <property type="match status" value="1"/>
</dbReference>
<dbReference type="STRING" id="1123071.SAMN02745181_2398"/>
<dbReference type="InterPro" id="IPR039425">
    <property type="entry name" value="RNA_pol_sigma-70-like"/>
</dbReference>
<keyword evidence="3" id="KW-0731">Sigma factor</keyword>
<accession>A0A1M6LHP4</accession>
<dbReference type="InterPro" id="IPR007627">
    <property type="entry name" value="RNA_pol_sigma70_r2"/>
</dbReference>
<dbReference type="InterPro" id="IPR014284">
    <property type="entry name" value="RNA_pol_sigma-70_dom"/>
</dbReference>
<dbReference type="NCBIfam" id="TIGR02989">
    <property type="entry name" value="Sig-70_gvs1"/>
    <property type="match status" value="1"/>
</dbReference>
<comment type="similarity">
    <text evidence="1">Belongs to the sigma-70 factor family. ECF subfamily.</text>
</comment>
<dbReference type="EMBL" id="FQYR01000004">
    <property type="protein sequence ID" value="SHJ70678.1"/>
    <property type="molecule type" value="Genomic_DNA"/>
</dbReference>
<dbReference type="GO" id="GO:0016987">
    <property type="term" value="F:sigma factor activity"/>
    <property type="evidence" value="ECO:0007669"/>
    <property type="project" value="UniProtKB-KW"/>
</dbReference>